<comment type="caution">
    <text evidence="1">The sequence shown here is derived from an EMBL/GenBank/DDBJ whole genome shotgun (WGS) entry which is preliminary data.</text>
</comment>
<reference evidence="1" key="1">
    <citation type="journal article" date="2015" name="Nature">
        <title>Complex archaea that bridge the gap between prokaryotes and eukaryotes.</title>
        <authorList>
            <person name="Spang A."/>
            <person name="Saw J.H."/>
            <person name="Jorgensen S.L."/>
            <person name="Zaremba-Niedzwiedzka K."/>
            <person name="Martijn J."/>
            <person name="Lind A.E."/>
            <person name="van Eijk R."/>
            <person name="Schleper C."/>
            <person name="Guy L."/>
            <person name="Ettema T.J."/>
        </authorList>
    </citation>
    <scope>NUCLEOTIDE SEQUENCE</scope>
</reference>
<protein>
    <submittedName>
        <fullName evidence="1">Uncharacterized protein</fullName>
    </submittedName>
</protein>
<dbReference type="EMBL" id="LAZR01009445">
    <property type="protein sequence ID" value="KKM72574.1"/>
    <property type="molecule type" value="Genomic_DNA"/>
</dbReference>
<accession>A0A0F9JRQ3</accession>
<gene>
    <name evidence="1" type="ORF">LCGC14_1419130</name>
</gene>
<organism evidence="1">
    <name type="scientific">marine sediment metagenome</name>
    <dbReference type="NCBI Taxonomy" id="412755"/>
    <lineage>
        <taxon>unclassified sequences</taxon>
        <taxon>metagenomes</taxon>
        <taxon>ecological metagenomes</taxon>
    </lineage>
</organism>
<dbReference type="AlphaFoldDB" id="A0A0F9JRQ3"/>
<sequence length="202" mass="22861">MKRTSLIILAAAIIIGTIASSSYALDKGIDEEFSSVNSTATVETEHAIVHAYKETDIPQFLSSDFDRVFEMVASYFNVQTVDEKLVVWAVDFDTLQEMYPGQKAYPGGSPNTVAALYAPHFNYFFFTSRYINDYYVVHELVHYFFDEYQDEVISSLPQVITQHSTTDLPIGEFVSQHEEEITVELSQIIIRKNLASFALQGV</sequence>
<evidence type="ECO:0000313" key="1">
    <source>
        <dbReference type="EMBL" id="KKM72574.1"/>
    </source>
</evidence>
<name>A0A0F9JRQ3_9ZZZZ</name>
<proteinExistence type="predicted"/>